<evidence type="ECO:0000256" key="1">
    <source>
        <dbReference type="SAM" id="Phobius"/>
    </source>
</evidence>
<feature type="transmembrane region" description="Helical" evidence="1">
    <location>
        <begin position="12"/>
        <end position="33"/>
    </location>
</feature>
<sequence>MYINIKYGHDRFVILIGGVAIRIARFPLVRFIARLAINIFHEGKHKDFVKKFGEEPLSAAWGYMTRGLLANKLEFSYSQTNQHDTRVMLTTQSFFGGWINIQPRGTPICRAEFELSSCPLDDRFVEARKWPQFVHHLKTGQLILVDYGDRGTYELLNKTA</sequence>
<proteinExistence type="predicted"/>
<name>A0A0G1N325_9BACT</name>
<organism evidence="2 3">
    <name type="scientific">Candidatus Jorgensenbacteria bacterium GW2011_GWA2_45_9</name>
    <dbReference type="NCBI Taxonomy" id="1618663"/>
    <lineage>
        <taxon>Bacteria</taxon>
        <taxon>Candidatus Joergenseniibacteriota</taxon>
    </lineage>
</organism>
<reference evidence="2 3" key="1">
    <citation type="journal article" date="2015" name="Nature">
        <title>rRNA introns, odd ribosomes, and small enigmatic genomes across a large radiation of phyla.</title>
        <authorList>
            <person name="Brown C.T."/>
            <person name="Hug L.A."/>
            <person name="Thomas B.C."/>
            <person name="Sharon I."/>
            <person name="Castelle C.J."/>
            <person name="Singh A."/>
            <person name="Wilkins M.J."/>
            <person name="Williams K.H."/>
            <person name="Banfield J.F."/>
        </authorList>
    </citation>
    <scope>NUCLEOTIDE SEQUENCE [LARGE SCALE GENOMIC DNA]</scope>
</reference>
<keyword evidence="1" id="KW-1133">Transmembrane helix</keyword>
<dbReference type="AlphaFoldDB" id="A0A0G1N325"/>
<dbReference type="EMBL" id="LCLJ01000018">
    <property type="protein sequence ID" value="KKU14702.1"/>
    <property type="molecule type" value="Genomic_DNA"/>
</dbReference>
<protein>
    <submittedName>
        <fullName evidence="2">Uncharacterized protein</fullName>
    </submittedName>
</protein>
<accession>A0A0G1N325</accession>
<keyword evidence="1" id="KW-0812">Transmembrane</keyword>
<evidence type="ECO:0000313" key="3">
    <source>
        <dbReference type="Proteomes" id="UP000034727"/>
    </source>
</evidence>
<gene>
    <name evidence="2" type="ORF">UX22_C0018G0003</name>
</gene>
<dbReference type="Proteomes" id="UP000034727">
    <property type="component" value="Unassembled WGS sequence"/>
</dbReference>
<keyword evidence="1" id="KW-0472">Membrane</keyword>
<evidence type="ECO:0000313" key="2">
    <source>
        <dbReference type="EMBL" id="KKU14702.1"/>
    </source>
</evidence>
<comment type="caution">
    <text evidence="2">The sequence shown here is derived from an EMBL/GenBank/DDBJ whole genome shotgun (WGS) entry which is preliminary data.</text>
</comment>